<feature type="domain" description="Peptidase S9 prolyl oligopeptidase catalytic" evidence="8">
    <location>
        <begin position="55"/>
        <end position="229"/>
    </location>
</feature>
<feature type="region of interest" description="Disordered" evidence="6">
    <location>
        <begin position="258"/>
        <end position="298"/>
    </location>
</feature>
<dbReference type="InterPro" id="IPR029058">
    <property type="entry name" value="AB_hydrolase_fold"/>
</dbReference>
<proteinExistence type="inferred from homology"/>
<evidence type="ECO:0000256" key="4">
    <source>
        <dbReference type="ARBA" id="ARBA00023180"/>
    </source>
</evidence>
<evidence type="ECO:0000256" key="6">
    <source>
        <dbReference type="SAM" id="MobiDB-lite"/>
    </source>
</evidence>
<keyword evidence="2" id="KW-0645">Protease</keyword>
<dbReference type="InterPro" id="IPR001375">
    <property type="entry name" value="Peptidase_S9_cat"/>
</dbReference>
<dbReference type="Proteomes" id="UP000499080">
    <property type="component" value="Unassembled WGS sequence"/>
</dbReference>
<dbReference type="Gene3D" id="3.40.50.1820">
    <property type="entry name" value="alpha/beta hydrolase"/>
    <property type="match status" value="1"/>
</dbReference>
<evidence type="ECO:0000256" key="7">
    <source>
        <dbReference type="SAM" id="SignalP"/>
    </source>
</evidence>
<keyword evidence="10" id="KW-1185">Reference proteome</keyword>
<dbReference type="GO" id="GO:0008236">
    <property type="term" value="F:serine-type peptidase activity"/>
    <property type="evidence" value="ECO:0007669"/>
    <property type="project" value="UniProtKB-KW"/>
</dbReference>
<feature type="signal peptide" evidence="7">
    <location>
        <begin position="1"/>
        <end position="16"/>
    </location>
</feature>
<dbReference type="PANTHER" id="PTHR11731:SF200">
    <property type="entry name" value="DIPEPTIDYL PEPTIDASE 10, ISOFORM B"/>
    <property type="match status" value="1"/>
</dbReference>
<dbReference type="Pfam" id="PF00326">
    <property type="entry name" value="Peptidase_S9"/>
    <property type="match status" value="1"/>
</dbReference>
<dbReference type="OrthoDB" id="16520at2759"/>
<feature type="compositionally biased region" description="Basic and acidic residues" evidence="6">
    <location>
        <begin position="283"/>
        <end position="298"/>
    </location>
</feature>
<protein>
    <recommendedName>
        <fullName evidence="5">Venom dipeptidyl peptidase 4</fullName>
    </recommendedName>
</protein>
<name>A0A4Y2C4E7_ARAVE</name>
<dbReference type="AlphaFoldDB" id="A0A4Y2C4E7"/>
<comment type="similarity">
    <text evidence="1">Belongs to the peptidase S9B family. DPPIV subfamily.</text>
</comment>
<dbReference type="PANTHER" id="PTHR11731">
    <property type="entry name" value="PROTEASE FAMILY S9B,C DIPEPTIDYL-PEPTIDASE IV-RELATED"/>
    <property type="match status" value="1"/>
</dbReference>
<keyword evidence="2" id="KW-0378">Hydrolase</keyword>
<dbReference type="GO" id="GO:0006508">
    <property type="term" value="P:proteolysis"/>
    <property type="evidence" value="ECO:0007669"/>
    <property type="project" value="InterPro"/>
</dbReference>
<dbReference type="GO" id="GO:0004177">
    <property type="term" value="F:aminopeptidase activity"/>
    <property type="evidence" value="ECO:0007669"/>
    <property type="project" value="UniProtKB-KW"/>
</dbReference>
<reference evidence="9 10" key="1">
    <citation type="journal article" date="2019" name="Sci. Rep.">
        <title>Orb-weaving spider Araneus ventricosus genome elucidates the spidroin gene catalogue.</title>
        <authorList>
            <person name="Kono N."/>
            <person name="Nakamura H."/>
            <person name="Ohtoshi R."/>
            <person name="Moran D.A.P."/>
            <person name="Shinohara A."/>
            <person name="Yoshida Y."/>
            <person name="Fujiwara M."/>
            <person name="Mori M."/>
            <person name="Tomita M."/>
            <person name="Arakawa K."/>
        </authorList>
    </citation>
    <scope>NUCLEOTIDE SEQUENCE [LARGE SCALE GENOMIC DNA]</scope>
</reference>
<gene>
    <name evidence="9" type="primary">VDPP4_2</name>
    <name evidence="9" type="ORF">AVEN_19685_1</name>
</gene>
<dbReference type="InterPro" id="IPR050278">
    <property type="entry name" value="Serine_Prot_S9B/DPPIV"/>
</dbReference>
<dbReference type="GO" id="GO:0008239">
    <property type="term" value="F:dipeptidyl-peptidase activity"/>
    <property type="evidence" value="ECO:0007669"/>
    <property type="project" value="TreeGrafter"/>
</dbReference>
<evidence type="ECO:0000256" key="2">
    <source>
        <dbReference type="ARBA" id="ARBA00022438"/>
    </source>
</evidence>
<evidence type="ECO:0000313" key="10">
    <source>
        <dbReference type="Proteomes" id="UP000499080"/>
    </source>
</evidence>
<evidence type="ECO:0000256" key="3">
    <source>
        <dbReference type="ARBA" id="ARBA00022825"/>
    </source>
</evidence>
<keyword evidence="3" id="KW-0720">Serine protease</keyword>
<comment type="caution">
    <text evidence="9">The sequence shown here is derived from an EMBL/GenBank/DDBJ whole genome shotgun (WGS) entry which is preliminary data.</text>
</comment>
<dbReference type="SUPFAM" id="SSF53474">
    <property type="entry name" value="alpha/beta-Hydrolases"/>
    <property type="match status" value="1"/>
</dbReference>
<keyword evidence="2" id="KW-0031">Aminopeptidase</keyword>
<keyword evidence="7" id="KW-0732">Signal</keyword>
<evidence type="ECO:0000256" key="5">
    <source>
        <dbReference type="ARBA" id="ARBA00072929"/>
    </source>
</evidence>
<dbReference type="EMBL" id="BGPR01000141">
    <property type="protein sequence ID" value="GBL98627.1"/>
    <property type="molecule type" value="Genomic_DNA"/>
</dbReference>
<evidence type="ECO:0000313" key="9">
    <source>
        <dbReference type="EMBL" id="GBL98627.1"/>
    </source>
</evidence>
<accession>A0A4Y2C4E7</accession>
<dbReference type="GO" id="GO:0005886">
    <property type="term" value="C:plasma membrane"/>
    <property type="evidence" value="ECO:0007669"/>
    <property type="project" value="TreeGrafter"/>
</dbReference>
<keyword evidence="4" id="KW-0325">Glycoprotein</keyword>
<evidence type="ECO:0000256" key="1">
    <source>
        <dbReference type="ARBA" id="ARBA00010036"/>
    </source>
</evidence>
<sequence>MFYGLSMHLIIIFSEAQVRLYLPPGVTEEEVLMYPLVVFADGAPGSQLVTAEFQLHWGSYLSSRRNHIYAWIDGRGSGSQGDKMMHEVYYRLGSVEVEDQIEVTRYLKENLAFIHPSHIAIWGWFYGGYVAALALAHDKTVFKCAISVAPVTSWLYYDSAFAERYMGTPLPQDNYLGFEKASLVKKAPKFKGKKLLLMHGTADDKVHVQQSLIFMKALIEEGVLFQTQVALSRRGLFPFKSSPPSLSNNGRFSERMLLHSKKGRIREHPSQKGHQSKVAPSGRMDESPLFKTDSTTKD</sequence>
<organism evidence="9 10">
    <name type="scientific">Araneus ventricosus</name>
    <name type="common">Orbweaver spider</name>
    <name type="synonym">Epeira ventricosa</name>
    <dbReference type="NCBI Taxonomy" id="182803"/>
    <lineage>
        <taxon>Eukaryota</taxon>
        <taxon>Metazoa</taxon>
        <taxon>Ecdysozoa</taxon>
        <taxon>Arthropoda</taxon>
        <taxon>Chelicerata</taxon>
        <taxon>Arachnida</taxon>
        <taxon>Araneae</taxon>
        <taxon>Araneomorphae</taxon>
        <taxon>Entelegynae</taxon>
        <taxon>Araneoidea</taxon>
        <taxon>Araneidae</taxon>
        <taxon>Araneus</taxon>
    </lineage>
</organism>
<dbReference type="FunFam" id="3.40.50.1820:FF:000003">
    <property type="entry name" value="Dipeptidyl peptidase 4"/>
    <property type="match status" value="1"/>
</dbReference>
<feature type="chain" id="PRO_5021444018" description="Venom dipeptidyl peptidase 4" evidence="7">
    <location>
        <begin position="17"/>
        <end position="298"/>
    </location>
</feature>
<evidence type="ECO:0000259" key="8">
    <source>
        <dbReference type="Pfam" id="PF00326"/>
    </source>
</evidence>